<dbReference type="GeneID" id="27419172"/>
<accession>V5EXN0</accession>
<feature type="compositionally biased region" description="Low complexity" evidence="1">
    <location>
        <begin position="523"/>
        <end position="534"/>
    </location>
</feature>
<sequence>MPSFSRLLRPEMDRSLGGDLSSLLTDEHISELKTHLPRLRMWHPHLSDLDSLCIAFRERNKPSSSLLLATVCLVTSKMAGKRHLAKQFAIHVDRIGLQVLISAPKEFHAAQAFELLLSHEPSLIGASVDPSGAGAASTDSAVFGQSLHSSAISIAEAIGLDLVMSQAYQNGAKPTQPRSQDHDRARSDLRRFSLWCSLSIWRAKFIFLNSILRPLDFSRLRRDAEAAIQVVDMLPQQAHYPAKDNVLFRAGVLALAYRAIQLADFHARLSQLDTLWNSRSLFSEVEVRNEIRSRFDQNLAFVQELERTKRRKLWSMANLAELRFLDRFLDLEFGSDSVFLYCLYVRMVLPLPSTKAAATVHDIGRLLDRDPGLYGFLWDVSERSFLNDEKVIAGFAATPRFEGGSLEQTGLPLLLTCGYVLHISICMMEAAAFAQYGSYALAMRVDMFAHLLPQLAERICGPERAKIESLETLVSSMLMQMARRLDELEFYMVTQEIKQPPAASTAQLASIAPSTNGHHPHRSSSQLDSSAPLSERARESSPQRGATLSNEPSPTHHTRTSSTNWQDTSDIGQSDQSQPAPHSATRSQSSHIHSHNADGSIAGIDSQVPGEASFPTNANSLLPSSDAWSSDNMARIMDQILSWDYMQDVPPTTNGSSQA</sequence>
<feature type="region of interest" description="Disordered" evidence="1">
    <location>
        <begin position="504"/>
        <end position="628"/>
    </location>
</feature>
<organism evidence="2 3">
    <name type="scientific">Kalmanozyma brasiliensis (strain GHG001)</name>
    <name type="common">Yeast</name>
    <name type="synonym">Pseudozyma brasiliensis</name>
    <dbReference type="NCBI Taxonomy" id="1365824"/>
    <lineage>
        <taxon>Eukaryota</taxon>
        <taxon>Fungi</taxon>
        <taxon>Dikarya</taxon>
        <taxon>Basidiomycota</taxon>
        <taxon>Ustilaginomycotina</taxon>
        <taxon>Ustilaginomycetes</taxon>
        <taxon>Ustilaginales</taxon>
        <taxon>Ustilaginaceae</taxon>
        <taxon>Kalmanozyma</taxon>
    </lineage>
</organism>
<proteinExistence type="predicted"/>
<dbReference type="OrthoDB" id="5818554at2759"/>
<name>V5EXN0_KALBG</name>
<feature type="compositionally biased region" description="Polar residues" evidence="1">
    <location>
        <begin position="504"/>
        <end position="517"/>
    </location>
</feature>
<evidence type="ECO:0000256" key="1">
    <source>
        <dbReference type="SAM" id="MobiDB-lite"/>
    </source>
</evidence>
<feature type="compositionally biased region" description="Low complexity" evidence="1">
    <location>
        <begin position="552"/>
        <end position="563"/>
    </location>
</feature>
<gene>
    <name evidence="2" type="ORF">PSEUBRA_SCAF21g03490</name>
</gene>
<feature type="compositionally biased region" description="Polar residues" evidence="1">
    <location>
        <begin position="564"/>
        <end position="591"/>
    </location>
</feature>
<reference evidence="3" key="1">
    <citation type="journal article" date="2013" name="Genome Announc.">
        <title>Draft genome sequence of Pseudozyma brasiliensis sp. nov. strain GHG001, a high producer of endo-1,4-xylanase isolated from an insect pest of sugarcane.</title>
        <authorList>
            <person name="Oliveira J.V.D.C."/>
            <person name="dos Santos R.A.C."/>
            <person name="Borges T.A."/>
            <person name="Riano-Pachon D.M."/>
            <person name="Goldman G.H."/>
        </authorList>
    </citation>
    <scope>NUCLEOTIDE SEQUENCE [LARGE SCALE GENOMIC DNA]</scope>
    <source>
        <strain evidence="3">GHG001</strain>
    </source>
</reference>
<protein>
    <recommendedName>
        <fullName evidence="4">Transcription factor domain-containing protein</fullName>
    </recommendedName>
</protein>
<dbReference type="Proteomes" id="UP000019377">
    <property type="component" value="Unassembled WGS sequence"/>
</dbReference>
<feature type="compositionally biased region" description="Polar residues" evidence="1">
    <location>
        <begin position="614"/>
        <end position="628"/>
    </location>
</feature>
<evidence type="ECO:0008006" key="4">
    <source>
        <dbReference type="Google" id="ProtNLM"/>
    </source>
</evidence>
<evidence type="ECO:0000313" key="2">
    <source>
        <dbReference type="EMBL" id="EST07269.1"/>
    </source>
</evidence>
<dbReference type="HOGENOM" id="CLU_007741_0_0_1"/>
<dbReference type="EMBL" id="KI545864">
    <property type="protein sequence ID" value="EST07269.1"/>
    <property type="molecule type" value="Genomic_DNA"/>
</dbReference>
<dbReference type="eggNOG" id="ENOG502SF1A">
    <property type="taxonomic scope" value="Eukaryota"/>
</dbReference>
<dbReference type="AlphaFoldDB" id="V5EXN0"/>
<dbReference type="STRING" id="1365824.V5EXN0"/>
<feature type="compositionally biased region" description="Polar residues" evidence="1">
    <location>
        <begin position="542"/>
        <end position="551"/>
    </location>
</feature>
<evidence type="ECO:0000313" key="3">
    <source>
        <dbReference type="Proteomes" id="UP000019377"/>
    </source>
</evidence>
<keyword evidence="3" id="KW-1185">Reference proteome</keyword>